<evidence type="ECO:0000313" key="3">
    <source>
        <dbReference type="Proteomes" id="UP000067625"/>
    </source>
</evidence>
<dbReference type="PANTHER" id="PTHR43143:SF5">
    <property type="entry name" value="SECRETED PROTEIN"/>
    <property type="match status" value="1"/>
</dbReference>
<reference evidence="3" key="1">
    <citation type="submission" date="2015-08" db="EMBL/GenBank/DDBJ databases">
        <title>Genome sequencing project for genomic taxonomy and phylogenomics of Bacillus-like bacteria.</title>
        <authorList>
            <person name="Liu B."/>
            <person name="Wang J."/>
            <person name="Zhu Y."/>
            <person name="Liu G."/>
            <person name="Chen Q."/>
            <person name="Chen Z."/>
            <person name="Lan J."/>
            <person name="Che J."/>
            <person name="Ge C."/>
            <person name="Shi H."/>
            <person name="Pan Z."/>
            <person name="Liu X."/>
        </authorList>
    </citation>
    <scope>NUCLEOTIDE SEQUENCE [LARGE SCALE GENOMIC DNA]</scope>
    <source>
        <strain evidence="3">FJAT-4402</strain>
    </source>
</reference>
<dbReference type="GO" id="GO:0016787">
    <property type="term" value="F:hydrolase activity"/>
    <property type="evidence" value="ECO:0007669"/>
    <property type="project" value="InterPro"/>
</dbReference>
<reference evidence="2 3" key="2">
    <citation type="journal article" date="2016" name="Int. J. Syst. Evol. Microbiol.">
        <title>Bacillus gobiensis sp. nov., isolated from a soil sample.</title>
        <authorList>
            <person name="Liu B."/>
            <person name="Liu G.H."/>
            <person name="Cetin S."/>
            <person name="Schumann P."/>
            <person name="Pan Z.Z."/>
            <person name="Chen Q.Q."/>
        </authorList>
    </citation>
    <scope>NUCLEOTIDE SEQUENCE [LARGE SCALE GENOMIC DNA]</scope>
    <source>
        <strain evidence="2 3">FJAT-4402</strain>
    </source>
</reference>
<protein>
    <recommendedName>
        <fullName evidence="1">Calcineurin-like phosphoesterase domain-containing protein</fullName>
    </recommendedName>
</protein>
<evidence type="ECO:0000259" key="1">
    <source>
        <dbReference type="Pfam" id="PF00149"/>
    </source>
</evidence>
<feature type="domain" description="Calcineurin-like phosphoesterase" evidence="1">
    <location>
        <begin position="45"/>
        <end position="241"/>
    </location>
</feature>
<dbReference type="OrthoDB" id="9772095at2"/>
<name>A0A0M4FS00_9BACI</name>
<sequence length="339" mass="39843">MGIVRHKFKPFILTVVFFICFTMENGVQASNETAAGNWLYKKEYTFIWMSDTQYYSESYPHILEKQVNWITEEKEKLNIQYVFHTGDIINKADKRVQWERADRLLGVLDKNLVPYGVLAGNHDLLNGKDNYTKYGKYFGYSRFKDNPWYGDRYLQNKGHYDLISAEGDDYIIVFMGWGINQEEVNWMNDVLQQYPDRRAILAFHDYLYTNGERSQVGEKLYEQIVKQNKNVELVLSGHYHGANVKADEIDDDGDGKADRTVYQILADYQAAPNGGQGYLRVLTVNPKDDTIHFTTFSPYLHSFNYYDAETYPGKDEFIIKMKGKKNKWFFRKLQFYNKS</sequence>
<dbReference type="STRING" id="1441095.AM592_13210"/>
<dbReference type="InterPro" id="IPR004843">
    <property type="entry name" value="Calcineurin-like_PHP"/>
</dbReference>
<dbReference type="PANTHER" id="PTHR43143">
    <property type="entry name" value="METALLOPHOSPHOESTERASE, CALCINEURIN SUPERFAMILY"/>
    <property type="match status" value="1"/>
</dbReference>
<keyword evidence="3" id="KW-1185">Reference proteome</keyword>
<dbReference type="Pfam" id="PF00149">
    <property type="entry name" value="Metallophos"/>
    <property type="match status" value="1"/>
</dbReference>
<dbReference type="RefSeq" id="WP_053604223.1">
    <property type="nucleotide sequence ID" value="NZ_CP012600.1"/>
</dbReference>
<dbReference type="EMBL" id="CP012600">
    <property type="protein sequence ID" value="ALC82435.1"/>
    <property type="molecule type" value="Genomic_DNA"/>
</dbReference>
<accession>A0A0M4FS00</accession>
<dbReference type="InterPro" id="IPR029052">
    <property type="entry name" value="Metallo-depent_PP-like"/>
</dbReference>
<dbReference type="Proteomes" id="UP000067625">
    <property type="component" value="Chromosome"/>
</dbReference>
<dbReference type="AlphaFoldDB" id="A0A0M4FS00"/>
<dbReference type="PATRIC" id="fig|1441095.3.peg.2897"/>
<dbReference type="Gene3D" id="3.60.21.10">
    <property type="match status" value="1"/>
</dbReference>
<organism evidence="2 3">
    <name type="scientific">Bacillus gobiensis</name>
    <dbReference type="NCBI Taxonomy" id="1441095"/>
    <lineage>
        <taxon>Bacteria</taxon>
        <taxon>Bacillati</taxon>
        <taxon>Bacillota</taxon>
        <taxon>Bacilli</taxon>
        <taxon>Bacillales</taxon>
        <taxon>Bacillaceae</taxon>
        <taxon>Bacillus</taxon>
    </lineage>
</organism>
<evidence type="ECO:0000313" key="2">
    <source>
        <dbReference type="EMBL" id="ALC82435.1"/>
    </source>
</evidence>
<gene>
    <name evidence="2" type="ORF">AM592_13210</name>
</gene>
<proteinExistence type="predicted"/>
<dbReference type="InterPro" id="IPR051918">
    <property type="entry name" value="STPP_CPPED1"/>
</dbReference>
<dbReference type="SUPFAM" id="SSF56300">
    <property type="entry name" value="Metallo-dependent phosphatases"/>
    <property type="match status" value="1"/>
</dbReference>